<dbReference type="Proteomes" id="UP000615760">
    <property type="component" value="Unassembled WGS sequence"/>
</dbReference>
<evidence type="ECO:0000313" key="6">
    <source>
        <dbReference type="Proteomes" id="UP000615760"/>
    </source>
</evidence>
<protein>
    <recommendedName>
        <fullName evidence="4">DNA methylase N-4/N-6 domain-containing protein</fullName>
    </recommendedName>
</protein>
<keyword evidence="6" id="KW-1185">Reference proteome</keyword>
<organism evidence="5 6">
    <name type="scientific">Flavobacterium suaedae</name>
    <dbReference type="NCBI Taxonomy" id="1767027"/>
    <lineage>
        <taxon>Bacteria</taxon>
        <taxon>Pseudomonadati</taxon>
        <taxon>Bacteroidota</taxon>
        <taxon>Flavobacteriia</taxon>
        <taxon>Flavobacteriales</taxon>
        <taxon>Flavobacteriaceae</taxon>
        <taxon>Flavobacterium</taxon>
    </lineage>
</organism>
<evidence type="ECO:0000259" key="4">
    <source>
        <dbReference type="Pfam" id="PF01555"/>
    </source>
</evidence>
<name>A0ABQ1JBT5_9FLAO</name>
<comment type="similarity">
    <text evidence="1">Belongs to the N(4)/N(6)-methyltransferase family.</text>
</comment>
<dbReference type="InterPro" id="IPR002941">
    <property type="entry name" value="DNA_methylase_N4/N6"/>
</dbReference>
<sequence>MSDNKLQSIISDLMKLYKTPLASNRSGALYNAFSYPTKISPEAIGIFIACHTKVGNTVLDPFSGSGTTGLGAKLCDRPTPYMIKAAKELGLQPVWGNRNAILYELSTLGSFISTVMCNPPNPTQFEKYANDLLSTVEDELKNIYSIIDNEGNEGNIRYTIWSEVLICPNCNNESTFWDGAVSHDPLQISSSFRCPKCDYSNEASQISRATQTSLDHITGKEHISKKRIPVKIYGRTGKRTWSRLANSVDIEDYYNKTAKIQMDSFPDYKINWGVLYRKGYHYGISHLHHLYTSRNAVVFSRLWNKVAEYPDDYQSALKLLLLSYNSTHSTLMTRVVVKKNISDFVITGSQSGVLYISNLPVEKNIFEGVKRKIMTFKQAFELVKDSTSNVTVYNTSSTSLEIPDKSVDYVFTDPPFGDYIPYSEINQVNEAWLGSITDNESEAIVNTAQNKGIDDYKTLMAGVFSEVSRTLTPEGSISLVFHSAKAQIWEALIESYKQAGLHVLASSVLDKIQSSFKQINSEIKVQGDPLLLLKKVNDDFKTKRIKYNPDLIGNILENAFVHSDNLDEQKPERLYSRYINECILQGETVELDAGQFYEIIKEKLHIYQISQ</sequence>
<evidence type="ECO:0000256" key="1">
    <source>
        <dbReference type="ARBA" id="ARBA00006594"/>
    </source>
</evidence>
<gene>
    <name evidence="5" type="ORF">GCM10007424_00420</name>
</gene>
<reference evidence="6" key="1">
    <citation type="journal article" date="2019" name="Int. J. Syst. Evol. Microbiol.">
        <title>The Global Catalogue of Microorganisms (GCM) 10K type strain sequencing project: providing services to taxonomists for standard genome sequencing and annotation.</title>
        <authorList>
            <consortium name="The Broad Institute Genomics Platform"/>
            <consortium name="The Broad Institute Genome Sequencing Center for Infectious Disease"/>
            <person name="Wu L."/>
            <person name="Ma J."/>
        </authorList>
    </citation>
    <scope>NUCLEOTIDE SEQUENCE [LARGE SCALE GENOMIC DNA]</scope>
    <source>
        <strain evidence="6">CGMCC 1.15461</strain>
    </source>
</reference>
<comment type="caution">
    <text evidence="5">The sequence shown here is derived from an EMBL/GenBank/DDBJ whole genome shotgun (WGS) entry which is preliminary data.</text>
</comment>
<dbReference type="Pfam" id="PF01555">
    <property type="entry name" value="N6_N4_Mtase"/>
    <property type="match status" value="1"/>
</dbReference>
<accession>A0ABQ1JBT5</accession>
<dbReference type="InterPro" id="IPR002052">
    <property type="entry name" value="DNA_methylase_N6_adenine_CS"/>
</dbReference>
<dbReference type="SUPFAM" id="SSF53335">
    <property type="entry name" value="S-adenosyl-L-methionine-dependent methyltransferases"/>
    <property type="match status" value="2"/>
</dbReference>
<dbReference type="PROSITE" id="PS00092">
    <property type="entry name" value="N6_MTASE"/>
    <property type="match status" value="1"/>
</dbReference>
<keyword evidence="3" id="KW-0808">Transferase</keyword>
<dbReference type="Gene3D" id="3.40.50.150">
    <property type="entry name" value="Vaccinia Virus protein VP39"/>
    <property type="match status" value="2"/>
</dbReference>
<feature type="domain" description="DNA methylase N-4/N-6" evidence="4">
    <location>
        <begin position="28"/>
        <end position="77"/>
    </location>
</feature>
<evidence type="ECO:0000256" key="3">
    <source>
        <dbReference type="ARBA" id="ARBA00022679"/>
    </source>
</evidence>
<keyword evidence="2" id="KW-0489">Methyltransferase</keyword>
<evidence type="ECO:0000313" key="5">
    <source>
        <dbReference type="EMBL" id="GGB64442.1"/>
    </source>
</evidence>
<evidence type="ECO:0000256" key="2">
    <source>
        <dbReference type="ARBA" id="ARBA00022603"/>
    </source>
</evidence>
<dbReference type="EMBL" id="BMJE01000001">
    <property type="protein sequence ID" value="GGB64442.1"/>
    <property type="molecule type" value="Genomic_DNA"/>
</dbReference>
<dbReference type="RefSeq" id="WP_229665858.1">
    <property type="nucleotide sequence ID" value="NZ_BMJE01000001.1"/>
</dbReference>
<proteinExistence type="inferred from homology"/>
<dbReference type="InterPro" id="IPR029063">
    <property type="entry name" value="SAM-dependent_MTases_sf"/>
</dbReference>